<evidence type="ECO:0000313" key="2">
    <source>
        <dbReference type="EMBL" id="OJJ86626.1"/>
    </source>
</evidence>
<feature type="region of interest" description="Disordered" evidence="1">
    <location>
        <begin position="1"/>
        <end position="74"/>
    </location>
</feature>
<feature type="compositionally biased region" description="Polar residues" evidence="1">
    <location>
        <begin position="245"/>
        <end position="256"/>
    </location>
</feature>
<feature type="compositionally biased region" description="Polar residues" evidence="1">
    <location>
        <begin position="1"/>
        <end position="14"/>
    </location>
</feature>
<dbReference type="Proteomes" id="UP000184300">
    <property type="component" value="Unassembled WGS sequence"/>
</dbReference>
<dbReference type="AlphaFoldDB" id="A0A1L9VRV0"/>
<dbReference type="RefSeq" id="XP_022403315.1">
    <property type="nucleotide sequence ID" value="XM_022540553.1"/>
</dbReference>
<dbReference type="VEuPathDB" id="FungiDB:ASPGLDRAFT_1253418"/>
<proteinExistence type="predicted"/>
<evidence type="ECO:0000313" key="3">
    <source>
        <dbReference type="Proteomes" id="UP000184300"/>
    </source>
</evidence>
<evidence type="ECO:0000256" key="1">
    <source>
        <dbReference type="SAM" id="MobiDB-lite"/>
    </source>
</evidence>
<dbReference type="GeneID" id="34456814"/>
<protein>
    <submittedName>
        <fullName evidence="2">Uncharacterized protein</fullName>
    </submittedName>
</protein>
<keyword evidence="3" id="KW-1185">Reference proteome</keyword>
<organism evidence="2 3">
    <name type="scientific">Aspergillus glaucus CBS 516.65</name>
    <dbReference type="NCBI Taxonomy" id="1160497"/>
    <lineage>
        <taxon>Eukaryota</taxon>
        <taxon>Fungi</taxon>
        <taxon>Dikarya</taxon>
        <taxon>Ascomycota</taxon>
        <taxon>Pezizomycotina</taxon>
        <taxon>Eurotiomycetes</taxon>
        <taxon>Eurotiomycetidae</taxon>
        <taxon>Eurotiales</taxon>
        <taxon>Aspergillaceae</taxon>
        <taxon>Aspergillus</taxon>
        <taxon>Aspergillus subgen. Aspergillus</taxon>
    </lineage>
</organism>
<reference evidence="3" key="1">
    <citation type="journal article" date="2017" name="Genome Biol.">
        <title>Comparative genomics reveals high biological diversity and specific adaptations in the industrially and medically important fungal genus Aspergillus.</title>
        <authorList>
            <person name="de Vries R.P."/>
            <person name="Riley R."/>
            <person name="Wiebenga A."/>
            <person name="Aguilar-Osorio G."/>
            <person name="Amillis S."/>
            <person name="Uchima C.A."/>
            <person name="Anderluh G."/>
            <person name="Asadollahi M."/>
            <person name="Askin M."/>
            <person name="Barry K."/>
            <person name="Battaglia E."/>
            <person name="Bayram O."/>
            <person name="Benocci T."/>
            <person name="Braus-Stromeyer S.A."/>
            <person name="Caldana C."/>
            <person name="Canovas D."/>
            <person name="Cerqueira G.C."/>
            <person name="Chen F."/>
            <person name="Chen W."/>
            <person name="Choi C."/>
            <person name="Clum A."/>
            <person name="Dos Santos R.A."/>
            <person name="Damasio A.R."/>
            <person name="Diallinas G."/>
            <person name="Emri T."/>
            <person name="Fekete E."/>
            <person name="Flipphi M."/>
            <person name="Freyberg S."/>
            <person name="Gallo A."/>
            <person name="Gournas C."/>
            <person name="Habgood R."/>
            <person name="Hainaut M."/>
            <person name="Harispe M.L."/>
            <person name="Henrissat B."/>
            <person name="Hilden K.S."/>
            <person name="Hope R."/>
            <person name="Hossain A."/>
            <person name="Karabika E."/>
            <person name="Karaffa L."/>
            <person name="Karanyi Z."/>
            <person name="Krasevec N."/>
            <person name="Kuo A."/>
            <person name="Kusch H."/>
            <person name="LaButti K."/>
            <person name="Lagendijk E.L."/>
            <person name="Lapidus A."/>
            <person name="Levasseur A."/>
            <person name="Lindquist E."/>
            <person name="Lipzen A."/>
            <person name="Logrieco A.F."/>
            <person name="MacCabe A."/>
            <person name="Maekelae M.R."/>
            <person name="Malavazi I."/>
            <person name="Melin P."/>
            <person name="Meyer V."/>
            <person name="Mielnichuk N."/>
            <person name="Miskei M."/>
            <person name="Molnar A.P."/>
            <person name="Mule G."/>
            <person name="Ngan C.Y."/>
            <person name="Orejas M."/>
            <person name="Orosz E."/>
            <person name="Ouedraogo J.P."/>
            <person name="Overkamp K.M."/>
            <person name="Park H.-S."/>
            <person name="Perrone G."/>
            <person name="Piumi F."/>
            <person name="Punt P.J."/>
            <person name="Ram A.F."/>
            <person name="Ramon A."/>
            <person name="Rauscher S."/>
            <person name="Record E."/>
            <person name="Riano-Pachon D.M."/>
            <person name="Robert V."/>
            <person name="Roehrig J."/>
            <person name="Ruller R."/>
            <person name="Salamov A."/>
            <person name="Salih N.S."/>
            <person name="Samson R.A."/>
            <person name="Sandor E."/>
            <person name="Sanguinetti M."/>
            <person name="Schuetze T."/>
            <person name="Sepcic K."/>
            <person name="Shelest E."/>
            <person name="Sherlock G."/>
            <person name="Sophianopoulou V."/>
            <person name="Squina F.M."/>
            <person name="Sun H."/>
            <person name="Susca A."/>
            <person name="Todd R.B."/>
            <person name="Tsang A."/>
            <person name="Unkles S.E."/>
            <person name="van de Wiele N."/>
            <person name="van Rossen-Uffink D."/>
            <person name="Oliveira J.V."/>
            <person name="Vesth T.C."/>
            <person name="Visser J."/>
            <person name="Yu J.-H."/>
            <person name="Zhou M."/>
            <person name="Andersen M.R."/>
            <person name="Archer D.B."/>
            <person name="Baker S.E."/>
            <person name="Benoit I."/>
            <person name="Brakhage A.A."/>
            <person name="Braus G.H."/>
            <person name="Fischer R."/>
            <person name="Frisvad J.C."/>
            <person name="Goldman G.H."/>
            <person name="Houbraken J."/>
            <person name="Oakley B."/>
            <person name="Pocsi I."/>
            <person name="Scazzocchio C."/>
            <person name="Seiboth B."/>
            <person name="vanKuyk P.A."/>
            <person name="Wortman J."/>
            <person name="Dyer P.S."/>
            <person name="Grigoriev I.V."/>
        </authorList>
    </citation>
    <scope>NUCLEOTIDE SEQUENCE [LARGE SCALE GENOMIC DNA]</scope>
    <source>
        <strain evidence="3">CBS 516.65</strain>
    </source>
</reference>
<gene>
    <name evidence="2" type="ORF">ASPGLDRAFT_1253418</name>
</gene>
<name>A0A1L9VRV0_ASPGL</name>
<feature type="compositionally biased region" description="Low complexity" evidence="1">
    <location>
        <begin position="224"/>
        <end position="244"/>
    </location>
</feature>
<feature type="region of interest" description="Disordered" evidence="1">
    <location>
        <begin position="222"/>
        <end position="263"/>
    </location>
</feature>
<dbReference type="OrthoDB" id="5425806at2759"/>
<dbReference type="STRING" id="1160497.A0A1L9VRV0"/>
<accession>A0A1L9VRV0</accession>
<dbReference type="EMBL" id="KV878892">
    <property type="protein sequence ID" value="OJJ86626.1"/>
    <property type="molecule type" value="Genomic_DNA"/>
</dbReference>
<sequence length="287" mass="31842">MLTAKNSNRDSIFLSSPLPKPEPQSPSFTLYEGSSPKTPSIPITRETSNRQAKRKAYDMFETPPQVPVNNDVKVSGSNKSITPFRDIALLDEEPLPKKRLFESRSVSRTPVPVVHAIDVDDDMDMLEENALNTPDRSTVREEPQTISVASPAGKENGNINGNIQPHPSDKNYAYKSSFPKKTTFLVSSNIQPSMGPVWIPFRDFTSASPFLSYMAAECHPENWGQSQSHSQMQGHSQSQGQSPSRQLNNEISRNWASPSSSSSQNIIAATVKLEWSSVVIRVRRGKD</sequence>